<accession>A0A424YH51</accession>
<sequence>MSLERLQGASKIAIGTKQTTKLVRNNKARTVFIAQDAEERITRPVVGLCNEQNIELIEVPHMAELGKACGIKVGAAMAAIVEE</sequence>
<protein>
    <submittedName>
        <fullName evidence="2">50S ribosomal protein L7Ae-like protein</fullName>
    </submittedName>
</protein>
<comment type="caution">
    <text evidence="2">The sequence shown here is derived from an EMBL/GenBank/DDBJ whole genome shotgun (WGS) entry which is preliminary data.</text>
</comment>
<name>A0A424YH51_9FIRM</name>
<proteinExistence type="predicted"/>
<dbReference type="AlphaFoldDB" id="A0A424YH51"/>
<dbReference type="InterPro" id="IPR004038">
    <property type="entry name" value="Ribosomal_eL8/eL30/eS12/Gad45"/>
</dbReference>
<gene>
    <name evidence="2" type="ORF">D5R97_02255</name>
</gene>
<reference evidence="2 3" key="1">
    <citation type="submission" date="2018-08" db="EMBL/GenBank/DDBJ databases">
        <title>The metabolism and importance of syntrophic acetate oxidation coupled to methane or sulfide production in haloalkaline environments.</title>
        <authorList>
            <person name="Timmers P.H.A."/>
            <person name="Vavourakis C.D."/>
            <person name="Sorokin D.Y."/>
            <person name="Sinninghe Damste J.S."/>
            <person name="Muyzer G."/>
            <person name="Stams A.J.M."/>
            <person name="Plugge C.M."/>
        </authorList>
    </citation>
    <scope>NUCLEOTIDE SEQUENCE [LARGE SCALE GENOMIC DNA]</scope>
    <source>
        <strain evidence="2">MSAO_Bac1</strain>
    </source>
</reference>
<evidence type="ECO:0000313" key="2">
    <source>
        <dbReference type="EMBL" id="RQD77422.1"/>
    </source>
</evidence>
<feature type="domain" description="Ribosomal protein eL8/eL30/eS12/Gadd45" evidence="1">
    <location>
        <begin position="6"/>
        <end position="82"/>
    </location>
</feature>
<evidence type="ECO:0000259" key="1">
    <source>
        <dbReference type="Pfam" id="PF01248"/>
    </source>
</evidence>
<evidence type="ECO:0000313" key="3">
    <source>
        <dbReference type="Proteomes" id="UP000285138"/>
    </source>
</evidence>
<dbReference type="SUPFAM" id="SSF55315">
    <property type="entry name" value="L30e-like"/>
    <property type="match status" value="1"/>
</dbReference>
<dbReference type="PRINTS" id="PR00884">
    <property type="entry name" value="RIBOSOMALHS6"/>
</dbReference>
<dbReference type="InterPro" id="IPR029064">
    <property type="entry name" value="Ribosomal_eL30-like_sf"/>
</dbReference>
<keyword evidence="2" id="KW-0689">Ribosomal protein</keyword>
<dbReference type="GO" id="GO:0005840">
    <property type="term" value="C:ribosome"/>
    <property type="evidence" value="ECO:0007669"/>
    <property type="project" value="UniProtKB-KW"/>
</dbReference>
<organism evidence="2 3">
    <name type="scientific">Candidatus Syntrophonatronum acetioxidans</name>
    <dbReference type="NCBI Taxonomy" id="1795816"/>
    <lineage>
        <taxon>Bacteria</taxon>
        <taxon>Bacillati</taxon>
        <taxon>Bacillota</taxon>
        <taxon>Clostridia</taxon>
        <taxon>Eubacteriales</taxon>
        <taxon>Syntrophomonadaceae</taxon>
        <taxon>Candidatus Syntrophonatronum</taxon>
    </lineage>
</organism>
<dbReference type="EMBL" id="QZAA01000067">
    <property type="protein sequence ID" value="RQD77422.1"/>
    <property type="molecule type" value="Genomic_DNA"/>
</dbReference>
<keyword evidence="2" id="KW-0687">Ribonucleoprotein</keyword>
<dbReference type="Gene3D" id="3.30.1330.30">
    <property type="match status" value="1"/>
</dbReference>
<dbReference type="Proteomes" id="UP000285138">
    <property type="component" value="Unassembled WGS sequence"/>
</dbReference>
<dbReference type="Pfam" id="PF01248">
    <property type="entry name" value="Ribosomal_L7Ae"/>
    <property type="match status" value="1"/>
</dbReference>